<dbReference type="EMBL" id="LNGC01000023">
    <property type="protein sequence ID" value="KYC52454.1"/>
    <property type="molecule type" value="Genomic_DNA"/>
</dbReference>
<gene>
    <name evidence="4" type="ORF">AMQ22_00790</name>
</gene>
<dbReference type="InterPro" id="IPR004096">
    <property type="entry name" value="V4R"/>
</dbReference>
<evidence type="ECO:0000256" key="1">
    <source>
        <dbReference type="ARBA" id="ARBA00022553"/>
    </source>
</evidence>
<dbReference type="GO" id="GO:0000160">
    <property type="term" value="P:phosphorelay signal transduction system"/>
    <property type="evidence" value="ECO:0007669"/>
    <property type="project" value="InterPro"/>
</dbReference>
<reference evidence="4 5" key="1">
    <citation type="journal article" date="2016" name="ISME J.">
        <title>Chasing the elusive Euryarchaeota class WSA2: genomes reveal a uniquely fastidious methyl-reducing methanogen.</title>
        <authorList>
            <person name="Nobu M.K."/>
            <person name="Narihiro T."/>
            <person name="Kuroda K."/>
            <person name="Mei R."/>
            <person name="Liu W.T."/>
        </authorList>
    </citation>
    <scope>NUCLEOTIDE SEQUENCE [LARGE SCALE GENOMIC DNA]</scope>
    <source>
        <strain evidence="4">U1lsi0528_Bin055</strain>
    </source>
</reference>
<comment type="caution">
    <text evidence="4">The sequence shown here is derived from an EMBL/GenBank/DDBJ whole genome shotgun (WGS) entry which is preliminary data.</text>
</comment>
<dbReference type="PANTHER" id="PTHR44591">
    <property type="entry name" value="STRESS RESPONSE REGULATOR PROTEIN 1"/>
    <property type="match status" value="1"/>
</dbReference>
<dbReference type="Proteomes" id="UP000075398">
    <property type="component" value="Unassembled WGS sequence"/>
</dbReference>
<accession>A0A150J641</accession>
<proteinExistence type="predicted"/>
<dbReference type="PROSITE" id="PS50110">
    <property type="entry name" value="RESPONSE_REGULATORY"/>
    <property type="match status" value="1"/>
</dbReference>
<dbReference type="Gene3D" id="3.40.50.2300">
    <property type="match status" value="1"/>
</dbReference>
<dbReference type="SUPFAM" id="SSF52172">
    <property type="entry name" value="CheY-like"/>
    <property type="match status" value="1"/>
</dbReference>
<dbReference type="SMART" id="SM00989">
    <property type="entry name" value="V4R"/>
    <property type="match status" value="1"/>
</dbReference>
<organism evidence="4 5">
    <name type="scientific">Candidatus Methanofastidiosum methylothiophilum</name>
    <dbReference type="NCBI Taxonomy" id="1705564"/>
    <lineage>
        <taxon>Archaea</taxon>
        <taxon>Methanobacteriati</taxon>
        <taxon>Methanobacteriota</taxon>
        <taxon>Stenosarchaea group</taxon>
        <taxon>Candidatus Methanofastidiosia</taxon>
        <taxon>Candidatus Methanofastidiosales</taxon>
        <taxon>Candidatus Methanofastidiosaceae</taxon>
        <taxon>Candidatus Methanofastidiosum</taxon>
    </lineage>
</organism>
<dbReference type="Pfam" id="PF02830">
    <property type="entry name" value="V4R"/>
    <property type="match status" value="1"/>
</dbReference>
<dbReference type="AlphaFoldDB" id="A0A150J641"/>
<dbReference type="PANTHER" id="PTHR44591:SF3">
    <property type="entry name" value="RESPONSE REGULATORY DOMAIN-CONTAINING PROTEIN"/>
    <property type="match status" value="1"/>
</dbReference>
<name>A0A150J641_9EURY</name>
<protein>
    <submittedName>
        <fullName evidence="4">Acetoacetate metabolism regulatory protein AtoC</fullName>
    </submittedName>
</protein>
<dbReference type="InterPro" id="IPR050595">
    <property type="entry name" value="Bact_response_regulator"/>
</dbReference>
<dbReference type="SUPFAM" id="SSF111126">
    <property type="entry name" value="Ligand-binding domain in the NO signalling and Golgi transport"/>
    <property type="match status" value="1"/>
</dbReference>
<feature type="modified residue" description="4-aspartylphosphate" evidence="2">
    <location>
        <position position="53"/>
    </location>
</feature>
<evidence type="ECO:0000313" key="5">
    <source>
        <dbReference type="Proteomes" id="UP000075398"/>
    </source>
</evidence>
<feature type="domain" description="Response regulatory" evidence="3">
    <location>
        <begin position="5"/>
        <end position="116"/>
    </location>
</feature>
<dbReference type="SMART" id="SM00448">
    <property type="entry name" value="REC"/>
    <property type="match status" value="1"/>
</dbReference>
<sequence length="331" mass="37303">MEKNKILVVEDESELLVLYDEMLHDDYKVLTSGTGKDAIEIFDRESPRIVIMDIKLPDMSGIEVTKYIKDKSPDTIVIAVSAYGDRLKEALDVGASTLVQKPFIYKELYTLLKDLTHPIDATAETKTVMNIEGSNFIPSSLTRTAFDAVIENMGEGSLKILLKRTGLERYIGNLPPQDESPSITREEYTKLIQNVFYIFGEKGARPILYICGKAGFKHSLEDNPALFGVAGVAMKLMSEEKKKKFILSKVLKRLEEIFGNPHILEEDENNLYVKLPVCPYCKGLTSTKPICYTPIGFYEEVLKWATGKPEKVEQIQCKAMGHENCVFQISK</sequence>
<evidence type="ECO:0000313" key="4">
    <source>
        <dbReference type="EMBL" id="KYC52454.1"/>
    </source>
</evidence>
<evidence type="ECO:0000259" key="3">
    <source>
        <dbReference type="PROSITE" id="PS50110"/>
    </source>
</evidence>
<dbReference type="Gene3D" id="3.30.1380.20">
    <property type="entry name" value="Trafficking protein particle complex subunit 3"/>
    <property type="match status" value="1"/>
</dbReference>
<dbReference type="InterPro" id="IPR001789">
    <property type="entry name" value="Sig_transdc_resp-reg_receiver"/>
</dbReference>
<dbReference type="Pfam" id="PF00072">
    <property type="entry name" value="Response_reg"/>
    <property type="match status" value="1"/>
</dbReference>
<keyword evidence="1 2" id="KW-0597">Phosphoprotein</keyword>
<dbReference type="InterPro" id="IPR024096">
    <property type="entry name" value="NO_sig/Golgi_transp_ligand-bd"/>
</dbReference>
<dbReference type="InterPro" id="IPR011006">
    <property type="entry name" value="CheY-like_superfamily"/>
</dbReference>
<evidence type="ECO:0000256" key="2">
    <source>
        <dbReference type="PROSITE-ProRule" id="PRU00169"/>
    </source>
</evidence>